<dbReference type="AlphaFoldDB" id="A0AA40GAW8"/>
<evidence type="ECO:0000313" key="1">
    <source>
        <dbReference type="EMBL" id="KAK1134369.1"/>
    </source>
</evidence>
<keyword evidence="2" id="KW-1185">Reference proteome</keyword>
<organism evidence="1 2">
    <name type="scientific">Melipona bicolor</name>
    <dbReference type="NCBI Taxonomy" id="60889"/>
    <lineage>
        <taxon>Eukaryota</taxon>
        <taxon>Metazoa</taxon>
        <taxon>Ecdysozoa</taxon>
        <taxon>Arthropoda</taxon>
        <taxon>Hexapoda</taxon>
        <taxon>Insecta</taxon>
        <taxon>Pterygota</taxon>
        <taxon>Neoptera</taxon>
        <taxon>Endopterygota</taxon>
        <taxon>Hymenoptera</taxon>
        <taxon>Apocrita</taxon>
        <taxon>Aculeata</taxon>
        <taxon>Apoidea</taxon>
        <taxon>Anthophila</taxon>
        <taxon>Apidae</taxon>
        <taxon>Melipona</taxon>
    </lineage>
</organism>
<evidence type="ECO:0000313" key="2">
    <source>
        <dbReference type="Proteomes" id="UP001177670"/>
    </source>
</evidence>
<protein>
    <submittedName>
        <fullName evidence="1">Uncharacterized protein</fullName>
    </submittedName>
</protein>
<dbReference type="Proteomes" id="UP001177670">
    <property type="component" value="Unassembled WGS sequence"/>
</dbReference>
<gene>
    <name evidence="1" type="ORF">K0M31_012140</name>
</gene>
<name>A0AA40GAW8_9HYME</name>
<sequence>MYFSSFKIDEAIQDRVTDMVRSKQTRKLEQNDLYQQRSKAIKLERQIDKQRIFVSSLMHIQRCKKLFPLFIAKT</sequence>
<dbReference type="EMBL" id="JAHYIQ010000003">
    <property type="protein sequence ID" value="KAK1134369.1"/>
    <property type="molecule type" value="Genomic_DNA"/>
</dbReference>
<accession>A0AA40GAW8</accession>
<reference evidence="1" key="1">
    <citation type="submission" date="2021-10" db="EMBL/GenBank/DDBJ databases">
        <title>Melipona bicolor Genome sequencing and assembly.</title>
        <authorList>
            <person name="Araujo N.S."/>
            <person name="Arias M.C."/>
        </authorList>
    </citation>
    <scope>NUCLEOTIDE SEQUENCE</scope>
    <source>
        <strain evidence="1">USP_2M_L1-L4_2017</strain>
        <tissue evidence="1">Whole body</tissue>
    </source>
</reference>
<proteinExistence type="predicted"/>
<comment type="caution">
    <text evidence="1">The sequence shown here is derived from an EMBL/GenBank/DDBJ whole genome shotgun (WGS) entry which is preliminary data.</text>
</comment>